<evidence type="ECO:0000256" key="1">
    <source>
        <dbReference type="SAM" id="MobiDB-lite"/>
    </source>
</evidence>
<dbReference type="Proteomes" id="UP001642464">
    <property type="component" value="Unassembled WGS sequence"/>
</dbReference>
<organism evidence="2 3">
    <name type="scientific">Durusdinium trenchii</name>
    <dbReference type="NCBI Taxonomy" id="1381693"/>
    <lineage>
        <taxon>Eukaryota</taxon>
        <taxon>Sar</taxon>
        <taxon>Alveolata</taxon>
        <taxon>Dinophyceae</taxon>
        <taxon>Suessiales</taxon>
        <taxon>Symbiodiniaceae</taxon>
        <taxon>Durusdinium</taxon>
    </lineage>
</organism>
<comment type="caution">
    <text evidence="2">The sequence shown here is derived from an EMBL/GenBank/DDBJ whole genome shotgun (WGS) entry which is preliminary data.</text>
</comment>
<feature type="compositionally biased region" description="Polar residues" evidence="1">
    <location>
        <begin position="465"/>
        <end position="474"/>
    </location>
</feature>
<accession>A0ABP0RQG9</accession>
<name>A0ABP0RQG9_9DINO</name>
<sequence>MEARFPLRSHLPGSKPREEQMAPLDPLLHDQLSSMGQEISHMLLRAGPPLDFEAPFRLTEEKECKRRIIPDFEKPKASTPRDFKMEKAHLAMPMAEAVPPSPGVAPTMCSRCHVLNMQVRALAQSLAGLGAKAFNWSMGLSKLQRRDLAEAVLEYCRPCAHLDTTLEGLCIDLENIHWGKVASVGNLNQQAPPADWISQAKQAQTSELPAHSRPSGPEAGGTPGSATGAVSALKDQDHDLSLICDPGSTPSVRPSVASAAGSLSLPLSKSEVPEATVQQRLQEILEQGQQQRLDVASLQELQRLLTTVASGLSPKATEALSPSPLSPRSEASLKERSLFCPQQSTSPSPGTRQKLPEHHGPPLLVPRQQDLPPRHPPALQGPLSAHPATGPQSRSPRSATPPERPSTPVVPHRALGREAKLCSDVLGGPRGETTSLGGPVDERLSSSGLQPPDVERQRLSGVPSEMTSQTSSGLQPALLEQQRLSGVPQDLPSQRLSGAPALDVERQRLSGVPPAEVSQQRVSGLQPPDVERQRLSGVPAEMASQRLSGAQLTEVEQRLSGTKLDVQMASVAAVGGSFEISPGAASTQHAETTPGGGSGDDGWEDDDQWQKKNTGGEVTLAAPQIQVKAPPASGSEGTSPAKVEDTTRVVRGSDPAPQVQRETSGLSGDKPKAAAAAATKKASRFTFMGMSRKK</sequence>
<keyword evidence="3" id="KW-1185">Reference proteome</keyword>
<gene>
    <name evidence="2" type="ORF">SCF082_LOCUS47953</name>
</gene>
<dbReference type="EMBL" id="CAXAMM010042029">
    <property type="protein sequence ID" value="CAK9102613.1"/>
    <property type="molecule type" value="Genomic_DNA"/>
</dbReference>
<feature type="region of interest" description="Disordered" evidence="1">
    <location>
        <begin position="579"/>
        <end position="694"/>
    </location>
</feature>
<feature type="compositionally biased region" description="Polar residues" evidence="1">
    <location>
        <begin position="340"/>
        <end position="351"/>
    </location>
</feature>
<feature type="region of interest" description="Disordered" evidence="1">
    <location>
        <begin position="314"/>
        <end position="534"/>
    </location>
</feature>
<reference evidence="2 3" key="1">
    <citation type="submission" date="2024-02" db="EMBL/GenBank/DDBJ databases">
        <authorList>
            <person name="Chen Y."/>
            <person name="Shah S."/>
            <person name="Dougan E. K."/>
            <person name="Thang M."/>
            <person name="Chan C."/>
        </authorList>
    </citation>
    <scope>NUCLEOTIDE SEQUENCE [LARGE SCALE GENOMIC DNA]</scope>
</reference>
<feature type="region of interest" description="Disordered" evidence="1">
    <location>
        <begin position="1"/>
        <end position="22"/>
    </location>
</feature>
<feature type="region of interest" description="Disordered" evidence="1">
    <location>
        <begin position="197"/>
        <end position="229"/>
    </location>
</feature>
<evidence type="ECO:0000313" key="3">
    <source>
        <dbReference type="Proteomes" id="UP001642464"/>
    </source>
</evidence>
<proteinExistence type="predicted"/>
<protein>
    <submittedName>
        <fullName evidence="2">Uncharacterized protein</fullName>
    </submittedName>
</protein>
<evidence type="ECO:0000313" key="2">
    <source>
        <dbReference type="EMBL" id="CAK9102613.1"/>
    </source>
</evidence>